<dbReference type="Gene3D" id="2.40.50.100">
    <property type="match status" value="1"/>
</dbReference>
<sequence length="315" mass="34005">MLCSIAFIAAFLSFCEADQPLAVGYIEGEYVLVAPIETARVERLAIERGQRVEAGMLLAELDDRDLNILSAQAQASVARARAELSDLSQGARDAEIAVAEAAVQSALADFEEAERELVRVQGLFVRNVSTQAQLDQAASKRDIAQARLSESEARLQVLRLPARQDRIAAAEAAVAEATGTLDLMEWRLSQRRLQAEVAGTVADIYRFPGDLAGPQAPVLSILPDTGIKLRFYVPESAYALLKVGDSVAFACDNCPDGLKATVSYLATSPEFTPPVIYSLDTRQKLVYLAEALIAGSDTDLKPGQIIDVRLPEASR</sequence>
<dbReference type="Gene3D" id="2.40.30.170">
    <property type="match status" value="1"/>
</dbReference>
<dbReference type="InterPro" id="IPR059052">
    <property type="entry name" value="HH_YbhG-like"/>
</dbReference>
<dbReference type="RefSeq" id="WP_050529566.1">
    <property type="nucleotide sequence ID" value="NZ_AQQZ01000002.1"/>
</dbReference>
<feature type="coiled-coil region" evidence="3">
    <location>
        <begin position="96"/>
        <end position="154"/>
    </location>
</feature>
<evidence type="ECO:0000256" key="1">
    <source>
        <dbReference type="ARBA" id="ARBA00004196"/>
    </source>
</evidence>
<dbReference type="AlphaFoldDB" id="A0A0L1JS69"/>
<dbReference type="Pfam" id="PF25881">
    <property type="entry name" value="HH_YBHG"/>
    <property type="match status" value="1"/>
</dbReference>
<comment type="caution">
    <text evidence="5">The sequence shown here is derived from an EMBL/GenBank/DDBJ whole genome shotgun (WGS) entry which is preliminary data.</text>
</comment>
<organism evidence="5 6">
    <name type="scientific">Pseudaestuariivita atlantica</name>
    <dbReference type="NCBI Taxonomy" id="1317121"/>
    <lineage>
        <taxon>Bacteria</taxon>
        <taxon>Pseudomonadati</taxon>
        <taxon>Pseudomonadota</taxon>
        <taxon>Alphaproteobacteria</taxon>
        <taxon>Rhodobacterales</taxon>
        <taxon>Paracoccaceae</taxon>
        <taxon>Pseudaestuariivita</taxon>
    </lineage>
</organism>
<evidence type="ECO:0000259" key="4">
    <source>
        <dbReference type="Pfam" id="PF25881"/>
    </source>
</evidence>
<evidence type="ECO:0000256" key="3">
    <source>
        <dbReference type="SAM" id="Coils"/>
    </source>
</evidence>
<dbReference type="SUPFAM" id="SSF111369">
    <property type="entry name" value="HlyD-like secretion proteins"/>
    <property type="match status" value="1"/>
</dbReference>
<dbReference type="Proteomes" id="UP000036938">
    <property type="component" value="Unassembled WGS sequence"/>
</dbReference>
<reference evidence="5 6" key="1">
    <citation type="journal article" date="2015" name="Int. J. Syst. Evol. Microbiol.">
        <title>Aestuariivita atlantica sp. nov., isolated from deep sea sediment of the Atlantic Ocean.</title>
        <authorList>
            <person name="Li G."/>
            <person name="Lai Q."/>
            <person name="Du Y."/>
            <person name="Liu X."/>
            <person name="Sun F."/>
            <person name="Shao Z."/>
        </authorList>
    </citation>
    <scope>NUCLEOTIDE SEQUENCE [LARGE SCALE GENOMIC DNA]</scope>
    <source>
        <strain evidence="5 6">22II-S11-z3</strain>
    </source>
</reference>
<dbReference type="InterPro" id="IPR050465">
    <property type="entry name" value="UPF0194_transport"/>
</dbReference>
<evidence type="ECO:0000313" key="6">
    <source>
        <dbReference type="Proteomes" id="UP000036938"/>
    </source>
</evidence>
<accession>A0A0L1JS69</accession>
<gene>
    <name evidence="5" type="ORF">ATO11_04100</name>
</gene>
<dbReference type="PANTHER" id="PTHR32347:SF23">
    <property type="entry name" value="BLL5650 PROTEIN"/>
    <property type="match status" value="1"/>
</dbReference>
<dbReference type="PANTHER" id="PTHR32347">
    <property type="entry name" value="EFFLUX SYSTEM COMPONENT YKNX-RELATED"/>
    <property type="match status" value="1"/>
</dbReference>
<dbReference type="STRING" id="1317121.ATO11_04100"/>
<dbReference type="EMBL" id="AQQZ01000002">
    <property type="protein sequence ID" value="KNG94595.1"/>
    <property type="molecule type" value="Genomic_DNA"/>
</dbReference>
<dbReference type="Gene3D" id="1.10.287.470">
    <property type="entry name" value="Helix hairpin bin"/>
    <property type="match status" value="1"/>
</dbReference>
<keyword evidence="2 3" id="KW-0175">Coiled coil</keyword>
<name>A0A0L1JS69_9RHOB</name>
<dbReference type="GO" id="GO:0030313">
    <property type="term" value="C:cell envelope"/>
    <property type="evidence" value="ECO:0007669"/>
    <property type="project" value="UniProtKB-SubCell"/>
</dbReference>
<keyword evidence="6" id="KW-1185">Reference proteome</keyword>
<dbReference type="OrthoDB" id="9809385at2"/>
<feature type="domain" description="YbhG-like alpha-helical hairpin" evidence="4">
    <location>
        <begin position="61"/>
        <end position="188"/>
    </location>
</feature>
<protein>
    <submittedName>
        <fullName evidence="5">Hemolysin secretion protein D</fullName>
    </submittedName>
</protein>
<evidence type="ECO:0000313" key="5">
    <source>
        <dbReference type="EMBL" id="KNG94595.1"/>
    </source>
</evidence>
<evidence type="ECO:0000256" key="2">
    <source>
        <dbReference type="ARBA" id="ARBA00023054"/>
    </source>
</evidence>
<proteinExistence type="predicted"/>
<comment type="subcellular location">
    <subcellularLocation>
        <location evidence="1">Cell envelope</location>
    </subcellularLocation>
</comment>